<reference evidence="1" key="2">
    <citation type="submission" date="2020-02" db="EMBL/GenBank/DDBJ databases">
        <authorList>
            <consortium name="NCBI Pathogen Detection Project"/>
        </authorList>
    </citation>
    <scope>NUCLEOTIDE SEQUENCE</scope>
    <source>
        <strain evidence="1">MA.CK_98/00001034</strain>
    </source>
</reference>
<name>A0A764VZL7_SALER</name>
<protein>
    <submittedName>
        <fullName evidence="1">Uncharacterized protein</fullName>
    </submittedName>
</protein>
<dbReference type="AlphaFoldDB" id="A0A764VZL7"/>
<reference evidence="1" key="1">
    <citation type="journal article" date="2018" name="Genome Biol.">
        <title>SKESA: strategic k-mer extension for scrupulous assemblies.</title>
        <authorList>
            <person name="Souvorov A."/>
            <person name="Agarwala R."/>
            <person name="Lipman D.J."/>
        </authorList>
    </citation>
    <scope>NUCLEOTIDE SEQUENCE</scope>
    <source>
        <strain evidence="1">MA.CK_98/00001034</strain>
    </source>
</reference>
<accession>A0A764VZL7</accession>
<gene>
    <name evidence="1" type="ORF">G8577_003725</name>
</gene>
<proteinExistence type="predicted"/>
<comment type="caution">
    <text evidence="1">The sequence shown here is derived from an EMBL/GenBank/DDBJ whole genome shotgun (WGS) entry which is preliminary data.</text>
</comment>
<sequence length="152" mass="16501">MSKNNSIHPLDLTVIVNGETSSVTFGPVTVSLVEKIPLRFAGRELTATIGIEPNFVDCTPGDELCYARLDFDNSLPVSCESGDVFFCPAPPHAVAGWKALSVAKYLHELIVMGRIPEPQDGCWSYDHCESLFVNQSRQPGSSVSAATDNEQE</sequence>
<evidence type="ECO:0000313" key="1">
    <source>
        <dbReference type="EMBL" id="HAG5257489.1"/>
    </source>
</evidence>
<dbReference type="EMBL" id="DAAYPZ010000010">
    <property type="protein sequence ID" value="HAG5257489.1"/>
    <property type="molecule type" value="Genomic_DNA"/>
</dbReference>
<organism evidence="1">
    <name type="scientific">Salmonella enterica</name>
    <name type="common">Salmonella choleraesuis</name>
    <dbReference type="NCBI Taxonomy" id="28901"/>
    <lineage>
        <taxon>Bacteria</taxon>
        <taxon>Pseudomonadati</taxon>
        <taxon>Pseudomonadota</taxon>
        <taxon>Gammaproteobacteria</taxon>
        <taxon>Enterobacterales</taxon>
        <taxon>Enterobacteriaceae</taxon>
        <taxon>Salmonella</taxon>
    </lineage>
</organism>